<dbReference type="InterPro" id="IPR050517">
    <property type="entry name" value="DDR_Repair_Kinase"/>
</dbReference>
<dbReference type="CDD" id="cd05163">
    <property type="entry name" value="PIKK_TRRAP"/>
    <property type="match status" value="1"/>
</dbReference>
<dbReference type="Pfam" id="PF20175">
    <property type="entry name" value="Tra1_central"/>
    <property type="match status" value="1"/>
</dbReference>
<feature type="region of interest" description="Disordered" evidence="2">
    <location>
        <begin position="1010"/>
        <end position="1031"/>
    </location>
</feature>
<feature type="region of interest" description="Disordered" evidence="2">
    <location>
        <begin position="3345"/>
        <end position="3372"/>
    </location>
</feature>
<evidence type="ECO:0000259" key="5">
    <source>
        <dbReference type="PROSITE" id="PS51190"/>
    </source>
</evidence>
<dbReference type="PROSITE" id="PS51189">
    <property type="entry name" value="FAT"/>
    <property type="match status" value="1"/>
</dbReference>
<dbReference type="InterPro" id="IPR036940">
    <property type="entry name" value="PI3/4_kinase_cat_sf"/>
</dbReference>
<feature type="compositionally biased region" description="Polar residues" evidence="2">
    <location>
        <begin position="167"/>
        <end position="178"/>
    </location>
</feature>
<feature type="compositionally biased region" description="Low complexity" evidence="2">
    <location>
        <begin position="3215"/>
        <end position="3242"/>
    </location>
</feature>
<gene>
    <name evidence="6" type="ORF">BC938DRAFT_475495</name>
</gene>
<dbReference type="Gene3D" id="1.10.1070.11">
    <property type="entry name" value="Phosphatidylinositol 3-/4-kinase, catalytic domain"/>
    <property type="match status" value="1"/>
</dbReference>
<feature type="region of interest" description="Disordered" evidence="2">
    <location>
        <begin position="3213"/>
        <end position="3273"/>
    </location>
</feature>
<feature type="domain" description="PI3K/PI4K catalytic" evidence="3">
    <location>
        <begin position="3569"/>
        <end position="3905"/>
    </location>
</feature>
<dbReference type="SMART" id="SM00146">
    <property type="entry name" value="PI3Kc"/>
    <property type="match status" value="1"/>
</dbReference>
<dbReference type="InterPro" id="IPR000403">
    <property type="entry name" value="PI3/4_kinase_cat_dom"/>
</dbReference>
<feature type="compositionally biased region" description="Polar residues" evidence="2">
    <location>
        <begin position="3362"/>
        <end position="3372"/>
    </location>
</feature>
<protein>
    <recommendedName>
        <fullName evidence="8">Non-specific serine/threonine protein kinase</fullName>
    </recommendedName>
</protein>
<dbReference type="InterPro" id="IPR003151">
    <property type="entry name" value="PIK-rel_kinase_FAT"/>
</dbReference>
<dbReference type="GO" id="GO:0035267">
    <property type="term" value="C:NuA4 histone acetyltransferase complex"/>
    <property type="evidence" value="ECO:0007669"/>
    <property type="project" value="TreeGrafter"/>
</dbReference>
<comment type="caution">
    <text evidence="6">The sequence shown here is derived from an EMBL/GenBank/DDBJ whole genome shotgun (WGS) entry which is preliminary data.</text>
</comment>
<feature type="domain" description="FAT" evidence="4">
    <location>
        <begin position="2638"/>
        <end position="3203"/>
    </location>
</feature>
<dbReference type="InterPro" id="IPR011989">
    <property type="entry name" value="ARM-like"/>
</dbReference>
<feature type="compositionally biased region" description="Polar residues" evidence="2">
    <location>
        <begin position="1010"/>
        <end position="1023"/>
    </location>
</feature>
<feature type="compositionally biased region" description="Low complexity" evidence="2">
    <location>
        <begin position="3259"/>
        <end position="3273"/>
    </location>
</feature>
<feature type="compositionally biased region" description="Polar residues" evidence="2">
    <location>
        <begin position="3289"/>
        <end position="3309"/>
    </location>
</feature>
<evidence type="ECO:0000259" key="3">
    <source>
        <dbReference type="PROSITE" id="PS50290"/>
    </source>
</evidence>
<organism evidence="6 7">
    <name type="scientific">Jimgerdemannia flammicorona</name>
    <dbReference type="NCBI Taxonomy" id="994334"/>
    <lineage>
        <taxon>Eukaryota</taxon>
        <taxon>Fungi</taxon>
        <taxon>Fungi incertae sedis</taxon>
        <taxon>Mucoromycota</taxon>
        <taxon>Mucoromycotina</taxon>
        <taxon>Endogonomycetes</taxon>
        <taxon>Endogonales</taxon>
        <taxon>Endogonaceae</taxon>
        <taxon>Jimgerdemannia</taxon>
    </lineage>
</organism>
<feature type="region of interest" description="Disordered" evidence="2">
    <location>
        <begin position="3289"/>
        <end position="3314"/>
    </location>
</feature>
<evidence type="ECO:0000256" key="1">
    <source>
        <dbReference type="ARBA" id="ARBA00007234"/>
    </source>
</evidence>
<evidence type="ECO:0000259" key="4">
    <source>
        <dbReference type="PROSITE" id="PS51189"/>
    </source>
</evidence>
<dbReference type="PROSITE" id="PS50290">
    <property type="entry name" value="PI3_4_KINASE_3"/>
    <property type="match status" value="1"/>
</dbReference>
<evidence type="ECO:0008006" key="8">
    <source>
        <dbReference type="Google" id="ProtNLM"/>
    </source>
</evidence>
<dbReference type="InterPro" id="IPR003152">
    <property type="entry name" value="FATC_dom"/>
</dbReference>
<dbReference type="GO" id="GO:0006281">
    <property type="term" value="P:DNA repair"/>
    <property type="evidence" value="ECO:0007669"/>
    <property type="project" value="TreeGrafter"/>
</dbReference>
<dbReference type="SUPFAM" id="SSF56112">
    <property type="entry name" value="Protein kinase-like (PK-like)"/>
    <property type="match status" value="1"/>
</dbReference>
<dbReference type="InterPro" id="IPR046805">
    <property type="entry name" value="Tra1_ring"/>
</dbReference>
<evidence type="ECO:0000256" key="2">
    <source>
        <dbReference type="SAM" id="MobiDB-lite"/>
    </source>
</evidence>
<name>A0A433QRJ6_9FUNG</name>
<reference evidence="6 7" key="1">
    <citation type="journal article" date="2018" name="New Phytol.">
        <title>Phylogenomics of Endogonaceae and evolution of mycorrhizas within Mucoromycota.</title>
        <authorList>
            <person name="Chang Y."/>
            <person name="Desiro A."/>
            <person name="Na H."/>
            <person name="Sandor L."/>
            <person name="Lipzen A."/>
            <person name="Clum A."/>
            <person name="Barry K."/>
            <person name="Grigoriev I.V."/>
            <person name="Martin F.M."/>
            <person name="Stajich J.E."/>
            <person name="Smith M.E."/>
            <person name="Bonito G."/>
            <person name="Spatafora J.W."/>
        </authorList>
    </citation>
    <scope>NUCLEOTIDE SEQUENCE [LARGE SCALE GENOMIC DNA]</scope>
    <source>
        <strain evidence="6 7">AD002</strain>
    </source>
</reference>
<dbReference type="InterPro" id="IPR011009">
    <property type="entry name" value="Kinase-like_dom_sf"/>
</dbReference>
<dbReference type="PANTHER" id="PTHR11139:SF1">
    <property type="entry name" value="TRANSFORMATION_TRANSCRIPTION DOMAIN-ASSOCIATED PROTEIN"/>
    <property type="match status" value="1"/>
</dbReference>
<evidence type="ECO:0000313" key="7">
    <source>
        <dbReference type="Proteomes" id="UP000274822"/>
    </source>
</evidence>
<feature type="region of interest" description="Disordered" evidence="2">
    <location>
        <begin position="2039"/>
        <end position="2073"/>
    </location>
</feature>
<comment type="similarity">
    <text evidence="1">Belongs to the PI3/PI4-kinase family. TRA1 subfamily.</text>
</comment>
<dbReference type="PROSITE" id="PS51190">
    <property type="entry name" value="FATC"/>
    <property type="match status" value="1"/>
</dbReference>
<sequence length="3940" mass="445128">MALTALNVYAHRLSDPGLEIKLKNTIASELRDQVEVYQPEYPRFLSVLIPVFVDLLRNGQPVFISNAPEQKIRNTILEILHRLPHHDPLKEYAVELCSVLMQLLRIENEDNAVVCLKIIIDLHRSYKNVLEDQVQPFLDIVQEIYKNMEQTVKDTFDSPGGTPAAITANTPGTTSLTAASPRPMSPAADVTETPKVLAKSLYSFKVLTECPIIVVLIFQSYRKFANDNIPKFVPLIIEVWQCSRLNTQCLQARPQIEAALAARAKGEIYAGVSSTIKNRAVYTEFIVAQVKTMSFLAYILRSYAFLLRPHQNQIPDFVIRLLRDCPPEASATRKELLVATRHILSTDFRTSFVSKIDILLNEKVLVGTGVTSHDTLRPLAYSMLADLVHHVRAELTPVQLSRTVYIYSRNLHDSTLAPSIQTMCAKLLLNLIDCIVKIPNKVDGRNLLIRILDAFTNKFAALNLCFPSALKQYQKRKLNPDGTPITPAVDDEFDFDRSRSIHTAVFAPDSAHDTIKGAFISWGLSCITFLDGRFLFKNLVAGLKGVISGLRNCNPAPPTATPPHTNNTQNYSQFARGFTQDEVDIFLRLFREGVRCFDYYNVDNIGSDVPNGVATNGDKTNSESLTKLGPQSKEEKEVLDLFSIAFTFVDPAVFQEVFASQMGYFFDQMLLNTSLIHIPQFFLANDTLSQGFAGILFRFLVDRLDKLGDSDTLYSSVMLRLFKLAFMAVNLFPDANETILQPYLGNIIMSCLKLSAKAKEPSNYFLLLRALFRSIGGGRFELLYKEVLPLLQVLLENLNSLLTLAHKQNMRELFVELCLTVPVRLSALLPYLPYLMKPLVLALQAGPDLVSQGLRTLELCIDNLTQDFLDPIMAPVINDLMNALWKHLQPLPYNPQHSHAAMRILGKLGGRNRRMLKDPPRLTYATQSESGIDVTVYFDPITSPQVLPLDDCLTLAAKTLRDPNADLFYKEHAWKFLRACVALTLDVDAGPSDLAQSLYERIHRQLLNPASTDSAANTQSENEGTSDKMEVDGVEETIERNETKGAALAGKSPSIVGHGKLVKKRIAQEETLRTILCALFTAASVPELKDEAWSFFENICRHFALLHVGEMAEVKENKGKKSFAERMDVVNTKQYLDTTILVDAIVEVMTSEDMKLRKLAEAALQLFYDTCVTLFGKKESVGQLRIFHNFAVQFCSCCYKQEWFKKSGGCLGISIMSSQLDMGTKWMRDHELDFVRSLLFVLKDSSPEMATVNTADATQTLSHVLKVCNRPEDDESADVQNKFSHLISLLISELSNSNSAVRETIQSSFQLLADLTGNEVTELLAPFRERLVGPIFTKPLRALPFAMQIGHIDAITYCLTLRPPFLEFSDELVRLLHEALALADAEDQALVGRSSQYKNATSLMNLRIVCIKLLSAAMACSDFLNKNQTGTRARIIQVFFKSLYSKSPEVVEAAHRGLKQVLAQQHKLPKDLLQAGLRPILTTLSNYKTLTVAGLEGLARLLELLTNYFKVEIGKKLLDHLKQWADPNVLQEIAGKPLSENHEIKIIVAILNIFHLLPAAANIFLDDLVNVVLEMESHLRRSVSSPFRPNLIKFLNRYPTESVVYFYDRLSDARYSRLFVDILGTESASNLREEVAKSPNELITRTFGATESNNLRFQGILIVRELVQYEPDWLAKQKPVLDCLLSIWRSQGRADRLKKEDTLGVTVLRESQYLMEIFIAYLRTVPSEVDLIFELVTIFAQESVIDCFFLKKFFLDEVALKYSPLQKRAILEKSLNRFPDVSISPTMKMMTLRHVVNPMLLVSVTRGISEYAELLDTAMMEQIHLKIWRQLLAESSDDNQYSEDSLRIELLQMTALIVQYAPQLVTEARKDVIKFGWNFLKLEDVTGKHAAYVLISRFIAAYETPSKIVIQIYAALLRAHQAEARTLVKQGLDILAPVLPKRIANVSNMAEPKYPMWVRLTRKVLVEDGHSVSQLVNVYQLLVRHPDLFFDYREHFLPQIVTTLSKLGLLQSATPETKSLTVDLADLILKWEQRRVSADHTLGEGDQGTSSSGDKRTGGSLKSDSPLKKMQVEGPSGEIRAVPVVTVASADANTRDYIPLLSLRESVITYLVRFACTPVNLNDVVQKKLAQRVLELIKEFLQPQFWADVHVKFSHLERTLIFSEISELFIPCICNALEILNIDIEHKPKEWIMLNLSQLYRLLEPSIKSDNVRIQKALNPVLVHIYKAIDESPDKEASDKDSPNTDVAALTSLVDSTITDGLQNLSNTYSVLMLLQAASSSRPEILDQFMAGIIKLIQKLTKEHVTPPSTPIQPSSSGLDSPVNLLIMSLRLVKLRVSHLGDQRRWYLTSLIQLIERSSDVELGRAILDMVTEWVLGKTETFPTIKEKAGLMVKMMSFENKSDKELTEDFLKLVNKIYNDPSFARSELTVRLEQAFLMGTRSDNPQIRNQFADIFDRSINKSLYSRLNYILGIQNWEFLATHFWIHQAADVLLGVVSPARQLMPSALSLTVKPLKSVVSLADEDTSAKRLKGEFKELISRHQAFLNDLQGMQTTDIITPLRQLHHLDDSVAYKMWIDIFPLCWSVLNNKERHDLTKVIIALLAKEYHSKQVDQRPNVIQALLEGIIKSAPMIKLPPHLVKYLGKMYNAWHIALEILQQAIPNGRPNDISASKDDQSVRERTLDALGELYATLSEDDMFYGLWRRRCIYSETNVAISCEQNGMWGQAQLMYENAQIKARSGVLPFTESEYLLWEDHWILCTQKLQQWDILTDLAKHDTNTDLLLECAWRLSDWTNERELLEQSIQQLADAPTPRRRVFEAFMALVKSQQNNEKLTEFSKICEEGIQLSLRKWHSLPSIVSQSHLPLLQIFQQYVELQEASQIFQSLTTTTAQNLDVRSQDLKGILTTWRERLPNMWDDINVWSDLVAWRQHIFSAINRTYLPLIPLLNQPAAGGNTGNTNSFAYRGYHETAWIINRFAKTARKHQLYDVCINYLTKIYTLPNIEIQEAFLKLREQAKCYYQNATELNAGLDVINNTNLVYFSHQQKAEFFTLKGMFLAKLNLYNEANDAFVSAVQIDLSLAKAWAAWGHYNDQRFKENLKDTSWAANAVSCYLQAAGIYKNTKSRKYLIRVLWLLSLDDAQQNISHAFENYKGDVPVWYWITFIPQLLTSLQHKEARHARAMLARIAKQYPQALHFQLRTQKEDYTLMKKQGATLGSGASTPATPTSATPTAASGVAANATPSNSGNVLPPTPTTASPVANGPSSSSNGTTSAANAGDAANIIANGSVANDQTQRSQAQSLNTTTQPSVNGQTITTTPGIQTVAQTLSNTVPTQSPTQGAAATLAVTPQNGPQNPPSGATGAAGQTPQMLQPGQIPQMQRPVSNINTNQASPQLPRQPWELVEEIMSTLKTNYPLLALSMETMIDGIQQKLKPVADEDMYRLIVALLNDGVQQLLARLTSPADKGLLTPATEANIVRFADNLYAGQMKTAFINDFINAKPNLAEYVAKLRMWRDKFEALLDSRPRRQHLELLSHYLVEFQHQKFDDVEIPGQYLLLKDNANDFLRIDRFLPEVEIIRGYGSCFRRITIRGHDGSLHPFIVQHPAARHGRREERIMQLFRILNRCSLTMCATPSFRSVLERHKESRMRNLNFHLPVIIPLAPHVRLVEDDPSYCSLQEVYEDHCDNASIHKDDPITFFIDKIRSNLDLKRGTELLNLRMEIGDEIAAKMVPPTILTKYMLKSMSSYTDFWMIRKQFTTQLASTTFMTYIMSVAHRQPYKFFISRNNGNIWMTELLPVWSQNGPVFATGESVPFRLTPNIQNFITPVGVEGMFTSSLMAVARCLTEPEFELDQYLSIFIRDELVTWHSINHKPANDQQLREHVARNVDYVLKKTQFLSCKMEREKVKAVNSNTPVNQSIIDLISQAGNPQKLAQMECTWMPWL</sequence>
<feature type="region of interest" description="Disordered" evidence="2">
    <location>
        <begin position="156"/>
        <end position="187"/>
    </location>
</feature>
<dbReference type="InterPro" id="IPR046807">
    <property type="entry name" value="Tra1_central"/>
</dbReference>
<dbReference type="Proteomes" id="UP000274822">
    <property type="component" value="Unassembled WGS sequence"/>
</dbReference>
<dbReference type="InterPro" id="IPR016024">
    <property type="entry name" value="ARM-type_fold"/>
</dbReference>
<dbReference type="SUPFAM" id="SSF48371">
    <property type="entry name" value="ARM repeat"/>
    <property type="match status" value="3"/>
</dbReference>
<dbReference type="GO" id="GO:0000124">
    <property type="term" value="C:SAGA complex"/>
    <property type="evidence" value="ECO:0007669"/>
    <property type="project" value="TreeGrafter"/>
</dbReference>
<dbReference type="Gene3D" id="1.25.10.10">
    <property type="entry name" value="Leucine-rich Repeat Variant"/>
    <property type="match status" value="1"/>
</dbReference>
<dbReference type="Pfam" id="PF02260">
    <property type="entry name" value="FATC"/>
    <property type="match status" value="1"/>
</dbReference>
<proteinExistence type="inferred from homology"/>
<dbReference type="Pfam" id="PF02259">
    <property type="entry name" value="FAT"/>
    <property type="match status" value="1"/>
</dbReference>
<keyword evidence="7" id="KW-1185">Reference proteome</keyword>
<dbReference type="PANTHER" id="PTHR11139">
    <property type="entry name" value="ATAXIA TELANGIECTASIA MUTATED ATM -RELATED"/>
    <property type="match status" value="1"/>
</dbReference>
<dbReference type="InterPro" id="IPR014009">
    <property type="entry name" value="PIK_FAT"/>
</dbReference>
<dbReference type="SMART" id="SM01343">
    <property type="entry name" value="FATC"/>
    <property type="match status" value="1"/>
</dbReference>
<dbReference type="EMBL" id="RBNJ01002086">
    <property type="protein sequence ID" value="RUS32403.1"/>
    <property type="molecule type" value="Genomic_DNA"/>
</dbReference>
<feature type="domain" description="FATC" evidence="5">
    <location>
        <begin position="3908"/>
        <end position="3940"/>
    </location>
</feature>
<dbReference type="Pfam" id="PF00454">
    <property type="entry name" value="PI3_PI4_kinase"/>
    <property type="match status" value="1"/>
</dbReference>
<evidence type="ECO:0000313" key="6">
    <source>
        <dbReference type="EMBL" id="RUS32403.1"/>
    </source>
</evidence>
<accession>A0A433QRJ6</accession>
<dbReference type="Pfam" id="PF20206">
    <property type="entry name" value="Tra1_ring"/>
    <property type="match status" value="1"/>
</dbReference>
<dbReference type="GO" id="GO:0005634">
    <property type="term" value="C:nucleus"/>
    <property type="evidence" value="ECO:0007669"/>
    <property type="project" value="TreeGrafter"/>
</dbReference>
<dbReference type="GO" id="GO:0006355">
    <property type="term" value="P:regulation of DNA-templated transcription"/>
    <property type="evidence" value="ECO:0007669"/>
    <property type="project" value="TreeGrafter"/>
</dbReference>